<dbReference type="PANTHER" id="PTHR34706:SF1">
    <property type="entry name" value="VWFA DOMAIN-CONTAINING PROTEIN"/>
    <property type="match status" value="1"/>
</dbReference>
<evidence type="ECO:0000313" key="3">
    <source>
        <dbReference type="Proteomes" id="UP000724874"/>
    </source>
</evidence>
<name>A0A9P5NP41_GYMJU</name>
<dbReference type="AlphaFoldDB" id="A0A9P5NP41"/>
<proteinExistence type="predicted"/>
<organism evidence="2 3">
    <name type="scientific">Gymnopilus junonius</name>
    <name type="common">Spectacular rustgill mushroom</name>
    <name type="synonym">Gymnopilus spectabilis subsp. junonius</name>
    <dbReference type="NCBI Taxonomy" id="109634"/>
    <lineage>
        <taxon>Eukaryota</taxon>
        <taxon>Fungi</taxon>
        <taxon>Dikarya</taxon>
        <taxon>Basidiomycota</taxon>
        <taxon>Agaricomycotina</taxon>
        <taxon>Agaricomycetes</taxon>
        <taxon>Agaricomycetidae</taxon>
        <taxon>Agaricales</taxon>
        <taxon>Agaricineae</taxon>
        <taxon>Hymenogastraceae</taxon>
        <taxon>Gymnopilus</taxon>
    </lineage>
</organism>
<dbReference type="PROSITE" id="PS50234">
    <property type="entry name" value="VWFA"/>
    <property type="match status" value="1"/>
</dbReference>
<dbReference type="InterPro" id="IPR036465">
    <property type="entry name" value="vWFA_dom_sf"/>
</dbReference>
<dbReference type="EMBL" id="JADNYJ010000055">
    <property type="protein sequence ID" value="KAF8898116.1"/>
    <property type="molecule type" value="Genomic_DNA"/>
</dbReference>
<accession>A0A9P5NP41</accession>
<dbReference type="InterPro" id="IPR002035">
    <property type="entry name" value="VWF_A"/>
</dbReference>
<evidence type="ECO:0000313" key="2">
    <source>
        <dbReference type="EMBL" id="KAF8898116.1"/>
    </source>
</evidence>
<feature type="domain" description="VWFA" evidence="1">
    <location>
        <begin position="204"/>
        <end position="395"/>
    </location>
</feature>
<keyword evidence="3" id="KW-1185">Reference proteome</keyword>
<dbReference type="OrthoDB" id="2142040at2759"/>
<comment type="caution">
    <text evidence="2">The sequence shown here is derived from an EMBL/GenBank/DDBJ whole genome shotgun (WGS) entry which is preliminary data.</text>
</comment>
<sequence length="575" mass="63967">MSLADDKFLPSGTYAIINAECNRSLNFDEEDDRLSATSDDYTVSYGNCINLIRICRTINGALEKQDLVSRWDTAGKAMTSMEVIRILGYSCHRGRFRSYYRSFPLPKPGQKRPSRLPGFKDLSTSLRVIANSRPKDMKSFPDSQMFTIFDESLGTTGSGQSLNAIITIHSNPGKPDPGTVNEGYNEELDRPRPSFMDDWLEKYRAIFIVDDSSAMINSGAWVKAKDAVFRVATEVMQYDANGISVYFLNSLLYQDVVTSPGDVEQIFSQVEPQGASPIGARLEFVLNKVTDQLEQAKNSASEYSQIKPIHIVVLTNSPSSDNVAKVIRFASRKLNDGLHHPNAVSIQFVQVGNDDGAEKALKKLSEDPSFNIVDSVSLGTKFSPETLQKAVLGTMHPSVRAKVASTSGSQLRQYKLCQPPLEALWLGPTADDYVRFKYTTQPIIPPFVEGAQYRVLNRQTNRALVLNTGVSPGRDLYLFDSTFTLKRRDDGGVALHSTRTGTYVGPNFMSSATEVSLYVISSTSNPGFFFICADRDHRQAFFDPEVDITHNGAFRLDLGNFDKDNTRQMWSLFAL</sequence>
<dbReference type="SUPFAM" id="SSF53300">
    <property type="entry name" value="vWA-like"/>
    <property type="match status" value="1"/>
</dbReference>
<gene>
    <name evidence="2" type="ORF">CPB84DRAFT_1815723</name>
</gene>
<dbReference type="Proteomes" id="UP000724874">
    <property type="component" value="Unassembled WGS sequence"/>
</dbReference>
<dbReference type="PANTHER" id="PTHR34706">
    <property type="entry name" value="SLR1338 PROTEIN"/>
    <property type="match status" value="1"/>
</dbReference>
<reference evidence="2" key="1">
    <citation type="submission" date="2020-11" db="EMBL/GenBank/DDBJ databases">
        <authorList>
            <consortium name="DOE Joint Genome Institute"/>
            <person name="Ahrendt S."/>
            <person name="Riley R."/>
            <person name="Andreopoulos W."/>
            <person name="LaButti K."/>
            <person name="Pangilinan J."/>
            <person name="Ruiz-duenas F.J."/>
            <person name="Barrasa J.M."/>
            <person name="Sanchez-Garcia M."/>
            <person name="Camarero S."/>
            <person name="Miyauchi S."/>
            <person name="Serrano A."/>
            <person name="Linde D."/>
            <person name="Babiker R."/>
            <person name="Drula E."/>
            <person name="Ayuso-Fernandez I."/>
            <person name="Pacheco R."/>
            <person name="Padilla G."/>
            <person name="Ferreira P."/>
            <person name="Barriuso J."/>
            <person name="Kellner H."/>
            <person name="Castanera R."/>
            <person name="Alfaro M."/>
            <person name="Ramirez L."/>
            <person name="Pisabarro A.G."/>
            <person name="Kuo A."/>
            <person name="Tritt A."/>
            <person name="Lipzen A."/>
            <person name="He G."/>
            <person name="Yan M."/>
            <person name="Ng V."/>
            <person name="Cullen D."/>
            <person name="Martin F."/>
            <person name="Rosso M.-N."/>
            <person name="Henrissat B."/>
            <person name="Hibbett D."/>
            <person name="Martinez A.T."/>
            <person name="Grigoriev I.V."/>
        </authorList>
    </citation>
    <scope>NUCLEOTIDE SEQUENCE</scope>
    <source>
        <strain evidence="2">AH 44721</strain>
    </source>
</reference>
<evidence type="ECO:0000259" key="1">
    <source>
        <dbReference type="PROSITE" id="PS50234"/>
    </source>
</evidence>
<protein>
    <recommendedName>
        <fullName evidence="1">VWFA domain-containing protein</fullName>
    </recommendedName>
</protein>